<sequence>QLRLLWPGISTGSPVHPDRQQEMYDCLCQVTSRTGIWPLPLHFNLAIRVEPCARKLRVKMIYGAVGGVRELHKRFEHIIVTNEVRRDNFQTPDNNFFMA</sequence>
<gene>
    <name evidence="1" type="ORF">TR113773</name>
</gene>
<proteinExistence type="predicted"/>
<evidence type="ECO:0000313" key="1">
    <source>
        <dbReference type="EMBL" id="JAP52850.1"/>
    </source>
</evidence>
<organism evidence="1">
    <name type="scientific">Schistocephalus solidus</name>
    <name type="common">Tapeworm</name>
    <dbReference type="NCBI Taxonomy" id="70667"/>
    <lineage>
        <taxon>Eukaryota</taxon>
        <taxon>Metazoa</taxon>
        <taxon>Spiralia</taxon>
        <taxon>Lophotrochozoa</taxon>
        <taxon>Platyhelminthes</taxon>
        <taxon>Cestoda</taxon>
        <taxon>Eucestoda</taxon>
        <taxon>Diphyllobothriidea</taxon>
        <taxon>Diphyllobothriidae</taxon>
        <taxon>Schistocephalus</taxon>
    </lineage>
</organism>
<reference evidence="1" key="1">
    <citation type="submission" date="2016-01" db="EMBL/GenBank/DDBJ databases">
        <title>Reference transcriptome for the parasite Schistocephalus solidus: insights into the molecular evolution of parasitism.</title>
        <authorList>
            <person name="Hebert F.O."/>
            <person name="Grambauer S."/>
            <person name="Barber I."/>
            <person name="Landry C.R."/>
            <person name="Aubin-Horth N."/>
        </authorList>
    </citation>
    <scope>NUCLEOTIDE SEQUENCE</scope>
</reference>
<accession>A0A0X3PNP2</accession>
<dbReference type="AlphaFoldDB" id="A0A0X3PNP2"/>
<feature type="non-terminal residue" evidence="1">
    <location>
        <position position="1"/>
    </location>
</feature>
<protein>
    <submittedName>
        <fullName evidence="1">Uncharacterized protein</fullName>
    </submittedName>
</protein>
<dbReference type="EMBL" id="GEEE01010375">
    <property type="protein sequence ID" value="JAP52850.1"/>
    <property type="molecule type" value="Transcribed_RNA"/>
</dbReference>
<name>A0A0X3PNP2_SCHSO</name>